<evidence type="ECO:0000259" key="2">
    <source>
        <dbReference type="Pfam" id="PF07885"/>
    </source>
</evidence>
<dbReference type="OrthoDB" id="3422146at2"/>
<dbReference type="Pfam" id="PF07885">
    <property type="entry name" value="Ion_trans_2"/>
    <property type="match status" value="1"/>
</dbReference>
<keyword evidence="3" id="KW-0407">Ion channel</keyword>
<keyword evidence="1" id="KW-0812">Transmembrane</keyword>
<keyword evidence="3" id="KW-0813">Transport</keyword>
<gene>
    <name evidence="3" type="ORF">E3U44_05755</name>
</gene>
<dbReference type="AlphaFoldDB" id="A0A4P7BZU3"/>
<protein>
    <submittedName>
        <fullName evidence="3">Two pore domain potassium channel family protein</fullName>
    </submittedName>
</protein>
<reference evidence="3 4" key="1">
    <citation type="submission" date="2019-03" db="EMBL/GenBank/DDBJ databases">
        <title>The genome sequence of Nitrosococcus wardiae strain D1FHST reveals the archetypal metabolic capacity of ammonia-oxidizing Gammaproteobacteria.</title>
        <authorList>
            <person name="Wang L."/>
            <person name="Lim C.K."/>
            <person name="Hanson T.E."/>
            <person name="Dang H."/>
            <person name="Klotz M.G."/>
        </authorList>
    </citation>
    <scope>NUCLEOTIDE SEQUENCE [LARGE SCALE GENOMIC DNA]</scope>
    <source>
        <strain evidence="3 4">D1FHS</strain>
    </source>
</reference>
<dbReference type="Proteomes" id="UP000294325">
    <property type="component" value="Chromosome"/>
</dbReference>
<dbReference type="SUPFAM" id="SSF81324">
    <property type="entry name" value="Voltage-gated potassium channels"/>
    <property type="match status" value="1"/>
</dbReference>
<dbReference type="EMBL" id="CP038033">
    <property type="protein sequence ID" value="QBQ54062.1"/>
    <property type="molecule type" value="Genomic_DNA"/>
</dbReference>
<keyword evidence="3" id="KW-0406">Ion transport</keyword>
<organism evidence="3 4">
    <name type="scientific">Nitrosococcus wardiae</name>
    <dbReference type="NCBI Taxonomy" id="1814290"/>
    <lineage>
        <taxon>Bacteria</taxon>
        <taxon>Pseudomonadati</taxon>
        <taxon>Pseudomonadota</taxon>
        <taxon>Gammaproteobacteria</taxon>
        <taxon>Chromatiales</taxon>
        <taxon>Chromatiaceae</taxon>
        <taxon>Nitrosococcus</taxon>
    </lineage>
</organism>
<dbReference type="GO" id="GO:0034220">
    <property type="term" value="P:monoatomic ion transmembrane transport"/>
    <property type="evidence" value="ECO:0007669"/>
    <property type="project" value="UniProtKB-KW"/>
</dbReference>
<keyword evidence="4" id="KW-1185">Reference proteome</keyword>
<dbReference type="KEGG" id="nwr:E3U44_05755"/>
<dbReference type="Gene3D" id="1.10.287.70">
    <property type="match status" value="1"/>
</dbReference>
<evidence type="ECO:0000313" key="3">
    <source>
        <dbReference type="EMBL" id="QBQ54062.1"/>
    </source>
</evidence>
<feature type="domain" description="Potassium channel" evidence="2">
    <location>
        <begin position="80"/>
        <end position="151"/>
    </location>
</feature>
<dbReference type="InterPro" id="IPR013099">
    <property type="entry name" value="K_chnl_dom"/>
</dbReference>
<feature type="transmembrane region" description="Helical" evidence="1">
    <location>
        <begin position="101"/>
        <end position="119"/>
    </location>
</feature>
<dbReference type="RefSeq" id="WP_134357089.1">
    <property type="nucleotide sequence ID" value="NZ_CP038033.1"/>
</dbReference>
<evidence type="ECO:0000313" key="4">
    <source>
        <dbReference type="Proteomes" id="UP000294325"/>
    </source>
</evidence>
<feature type="transmembrane region" description="Helical" evidence="1">
    <location>
        <begin position="125"/>
        <end position="148"/>
    </location>
</feature>
<keyword evidence="1" id="KW-0472">Membrane</keyword>
<accession>A0A4P7BZU3</accession>
<proteinExistence type="predicted"/>
<keyword evidence="1" id="KW-1133">Transmembrane helix</keyword>
<name>A0A4P7BZU3_9GAMM</name>
<evidence type="ECO:0000256" key="1">
    <source>
        <dbReference type="SAM" id="Phobius"/>
    </source>
</evidence>
<feature type="transmembrane region" description="Helical" evidence="1">
    <location>
        <begin position="53"/>
        <end position="80"/>
    </location>
</feature>
<sequence>MHWISFISGLLILLCLVFEIFWTTLGEGGGPLTNRITQLLWHLLRSHPIPHRLLSFFGIQIVLAVIAIWICLLWLGWLLVFWGSTEAVINSQTRLPADFGARVYFTGFTIFTLGTGDYVPQGSFWQVLTAIASLSGLFLITFTITYLVPVVQAAAHKRMVALTLFSLGSTPQAILANTWNGRDWSTLEQHLTTLMPELATLKQHYVTYPVLNYFNASNSSEVISLRLAALDEVLTILAYGLKEGEQCFPHGLLHPTRQLLSSCLQVMARAYALKHPQKIPPSPNLSILADHGMPVITQKQFQCNLAQLEKRRALWLALIQETGWSWLKQQPHTHI</sequence>